<reference evidence="3 4" key="1">
    <citation type="journal article" date="2020" name="ISME J.">
        <title>Comparative genomics reveals insights into cyanobacterial evolution and habitat adaptation.</title>
        <authorList>
            <person name="Chen M.Y."/>
            <person name="Teng W.K."/>
            <person name="Zhao L."/>
            <person name="Hu C.X."/>
            <person name="Zhou Y.K."/>
            <person name="Han B.P."/>
            <person name="Song L.R."/>
            <person name="Shu W.S."/>
        </authorList>
    </citation>
    <scope>NUCLEOTIDE SEQUENCE [LARGE SCALE GENOMIC DNA]</scope>
    <source>
        <strain evidence="3 4">FACHB-159</strain>
    </source>
</reference>
<dbReference type="PROSITE" id="PS50011">
    <property type="entry name" value="PROTEIN_KINASE_DOM"/>
    <property type="match status" value="1"/>
</dbReference>
<dbReference type="InterPro" id="IPR005532">
    <property type="entry name" value="SUMF_dom"/>
</dbReference>
<dbReference type="CDD" id="cd14014">
    <property type="entry name" value="STKc_PknB_like"/>
    <property type="match status" value="1"/>
</dbReference>
<dbReference type="SMART" id="SM00220">
    <property type="entry name" value="S_TKc"/>
    <property type="match status" value="1"/>
</dbReference>
<dbReference type="InterPro" id="IPR011009">
    <property type="entry name" value="Kinase-like_dom_sf"/>
</dbReference>
<dbReference type="NCBIfam" id="NF045510">
    <property type="entry name" value="4Cys_prefix_kin"/>
    <property type="match status" value="1"/>
</dbReference>
<dbReference type="Gene3D" id="1.10.510.10">
    <property type="entry name" value="Transferase(Phosphotransferase) domain 1"/>
    <property type="match status" value="1"/>
</dbReference>
<dbReference type="PANTHER" id="PTHR23150">
    <property type="entry name" value="SULFATASE MODIFYING FACTOR 1, 2"/>
    <property type="match status" value="1"/>
</dbReference>
<evidence type="ECO:0000313" key="4">
    <source>
        <dbReference type="Proteomes" id="UP000637383"/>
    </source>
</evidence>
<dbReference type="SUPFAM" id="SSF56436">
    <property type="entry name" value="C-type lectin-like"/>
    <property type="match status" value="1"/>
</dbReference>
<dbReference type="RefSeq" id="WP_190956136.1">
    <property type="nucleotide sequence ID" value="NZ_JACJTU010000014.1"/>
</dbReference>
<dbReference type="InterPro" id="IPR051043">
    <property type="entry name" value="Sulfatase_Mod_Factor_Kinase"/>
</dbReference>
<dbReference type="Pfam" id="PF03781">
    <property type="entry name" value="FGE-sulfatase"/>
    <property type="match status" value="1"/>
</dbReference>
<evidence type="ECO:0000259" key="2">
    <source>
        <dbReference type="PROSITE" id="PS50011"/>
    </source>
</evidence>
<dbReference type="InterPro" id="IPR000719">
    <property type="entry name" value="Prot_kinase_dom"/>
</dbReference>
<gene>
    <name evidence="3" type="ORF">H6H03_16555</name>
</gene>
<proteinExistence type="predicted"/>
<dbReference type="InterPro" id="IPR017441">
    <property type="entry name" value="Protein_kinase_ATP_BS"/>
</dbReference>
<sequence>MQICQNPNCSNPFNSDSNKFCVSCGQSNFGKLLRNRYRVLGLLGEGGFSRTYATEDADRLNAPCVIKQFFPQFQGTGQRTKAAQFFKEEAFRLYELGENHTQIPRLLAYFEQGTSLYLVQEFIQGKTLLQEVQEKIYDEEQIWQLLADLLPVLEFIHGSNIIHRDIKPENIIRRTSDGKPVLIDFGGAKQLTQTSIGRQATVIYTLGYAPTEQMAGFACHASDLYALGVTCVRLLTQCLPLQDVSGQVKDPIYDAMNAKWLWRERLEEKGITISEELGKILDKLLKHLPTQRYQTATEVLKDLEFIKSNLEPVALKMVSIPQPVLPPPKVIVPLPPLKTFEFDVVTVDTAGREVSRMTRSANFFAEELGKSVTLEMVSIPGGTYMMGSLEFEGDADERPQRQVIVEPFLMGKFPVTQAQWRVVAALPKVNQTLNPNPSKFKGLDRPVENVSWHEAVEFCLRLSEKTGRDYRLPSEAEWEYACRAGTKTSFHFGETITTDLVCCGDEPKSKFRKETTNVGSFEVANAFGLYDMHGLVWEWCADPWHNNYHDAPSDARVWEIGGDIHRRVLRGGSWNFSAELCRSASRSWNESDGGLRICGFRVVFSSEAIPKSQV</sequence>
<dbReference type="EMBL" id="JACJTU010000014">
    <property type="protein sequence ID" value="MBD2735487.1"/>
    <property type="molecule type" value="Genomic_DNA"/>
</dbReference>
<dbReference type="SUPFAM" id="SSF56112">
    <property type="entry name" value="Protein kinase-like (PK-like)"/>
    <property type="match status" value="1"/>
</dbReference>
<dbReference type="PANTHER" id="PTHR23150:SF19">
    <property type="entry name" value="FORMYLGLYCINE-GENERATING ENZYME"/>
    <property type="match status" value="1"/>
</dbReference>
<organism evidence="3 4">
    <name type="scientific">Nostoc paludosum FACHB-159</name>
    <dbReference type="NCBI Taxonomy" id="2692908"/>
    <lineage>
        <taxon>Bacteria</taxon>
        <taxon>Bacillati</taxon>
        <taxon>Cyanobacteriota</taxon>
        <taxon>Cyanophyceae</taxon>
        <taxon>Nostocales</taxon>
        <taxon>Nostocaceae</taxon>
        <taxon>Nostoc</taxon>
    </lineage>
</organism>
<accession>A0ABR8KBJ5</accession>
<keyword evidence="1" id="KW-0547">Nucleotide-binding</keyword>
<dbReference type="Pfam" id="PF00069">
    <property type="entry name" value="Pkinase"/>
    <property type="match status" value="1"/>
</dbReference>
<protein>
    <submittedName>
        <fullName evidence="3">SUMF1/EgtB/PvdO family nonheme iron enzyme</fullName>
    </submittedName>
</protein>
<keyword evidence="4" id="KW-1185">Reference proteome</keyword>
<evidence type="ECO:0000313" key="3">
    <source>
        <dbReference type="EMBL" id="MBD2735487.1"/>
    </source>
</evidence>
<dbReference type="Gene3D" id="3.30.200.20">
    <property type="entry name" value="Phosphorylase Kinase, domain 1"/>
    <property type="match status" value="1"/>
</dbReference>
<dbReference type="PROSITE" id="PS00107">
    <property type="entry name" value="PROTEIN_KINASE_ATP"/>
    <property type="match status" value="1"/>
</dbReference>
<comment type="caution">
    <text evidence="3">The sequence shown here is derived from an EMBL/GenBank/DDBJ whole genome shotgun (WGS) entry which is preliminary data.</text>
</comment>
<dbReference type="InterPro" id="IPR016187">
    <property type="entry name" value="CTDL_fold"/>
</dbReference>
<name>A0ABR8KBJ5_9NOSO</name>
<dbReference type="Gene3D" id="3.90.1580.10">
    <property type="entry name" value="paralog of FGE (formylglycine-generating enzyme)"/>
    <property type="match status" value="1"/>
</dbReference>
<dbReference type="Proteomes" id="UP000637383">
    <property type="component" value="Unassembled WGS sequence"/>
</dbReference>
<evidence type="ECO:0000256" key="1">
    <source>
        <dbReference type="PROSITE-ProRule" id="PRU10141"/>
    </source>
</evidence>
<feature type="domain" description="Protein kinase" evidence="2">
    <location>
        <begin position="37"/>
        <end position="306"/>
    </location>
</feature>
<dbReference type="InterPro" id="IPR042095">
    <property type="entry name" value="SUMF_sf"/>
</dbReference>
<keyword evidence="1" id="KW-0067">ATP-binding</keyword>
<feature type="binding site" evidence="1">
    <location>
        <position position="67"/>
    </location>
    <ligand>
        <name>ATP</name>
        <dbReference type="ChEBI" id="CHEBI:30616"/>
    </ligand>
</feature>